<feature type="transmembrane region" description="Helical" evidence="5">
    <location>
        <begin position="170"/>
        <end position="193"/>
    </location>
</feature>
<dbReference type="GO" id="GO:0007166">
    <property type="term" value="P:cell surface receptor signaling pathway"/>
    <property type="evidence" value="ECO:0007669"/>
    <property type="project" value="InterPro"/>
</dbReference>
<dbReference type="Proteomes" id="UP001220324">
    <property type="component" value="Unassembled WGS sequence"/>
</dbReference>
<keyword evidence="8" id="KW-1185">Reference proteome</keyword>
<feature type="transmembrane region" description="Helical" evidence="5">
    <location>
        <begin position="322"/>
        <end position="341"/>
    </location>
</feature>
<feature type="domain" description="G-protein coupled receptors family 2 profile 2" evidence="6">
    <location>
        <begin position="11"/>
        <end position="333"/>
    </location>
</feature>
<dbReference type="PANTHER" id="PTHR23112:SF0">
    <property type="entry name" value="TRANSMEMBRANE PROTEIN 116"/>
    <property type="match status" value="1"/>
</dbReference>
<dbReference type="GO" id="GO:0004930">
    <property type="term" value="F:G protein-coupled receptor activity"/>
    <property type="evidence" value="ECO:0007669"/>
    <property type="project" value="TreeGrafter"/>
</dbReference>
<protein>
    <recommendedName>
        <fullName evidence="6">G-protein coupled receptors family 2 profile 2 domain-containing protein</fullName>
    </recommendedName>
</protein>
<evidence type="ECO:0000256" key="3">
    <source>
        <dbReference type="ARBA" id="ARBA00022989"/>
    </source>
</evidence>
<dbReference type="PROSITE" id="PS50261">
    <property type="entry name" value="G_PROTEIN_RECEP_F2_4"/>
    <property type="match status" value="1"/>
</dbReference>
<feature type="transmembrane region" description="Helical" evidence="5">
    <location>
        <begin position="17"/>
        <end position="35"/>
    </location>
</feature>
<evidence type="ECO:0000313" key="8">
    <source>
        <dbReference type="Proteomes" id="UP001220324"/>
    </source>
</evidence>
<sequence>MSLTPKQNQAIEITERITSGLSICGALFVILTYSASSSFHKPVNRMVFYASWGNILANVSTMISLSGISAGRDSVMCQSQGFLIQMFMPADALWTLAMACNVYLTFRHRYSSSQLRGLEWKWLLACYGIPFIPAITYAFLRTEAKGRIYGPATLWCWVDLQWDPLRIATFYAPVWMIFLVTSFIYLSVGTEIYKKRKHLRSMASRSLDTVQSMKRVEVQITTEIAGESCEVGQDGKFSQYAAFVSSAEHTNANTSNALKSTPKMSSSDAAAWAYTKCAMLFFAALLITWVPSTINRVYTLIAEGKDNFALCYFEALVLPLQGFWNCIIYITTSLGACRKLWASLFTHRPISQRIALSNMDRERNFNRIEEASESTKDLAPSSPGEF</sequence>
<evidence type="ECO:0000256" key="1">
    <source>
        <dbReference type="ARBA" id="ARBA00004141"/>
    </source>
</evidence>
<dbReference type="EMBL" id="JAQIZZ010000002">
    <property type="protein sequence ID" value="KAJ5553020.1"/>
    <property type="molecule type" value="Genomic_DNA"/>
</dbReference>
<dbReference type="PANTHER" id="PTHR23112">
    <property type="entry name" value="G PROTEIN-COUPLED RECEPTOR 157-RELATED"/>
    <property type="match status" value="1"/>
</dbReference>
<keyword evidence="2 5" id="KW-0812">Transmembrane</keyword>
<dbReference type="GO" id="GO:0005886">
    <property type="term" value="C:plasma membrane"/>
    <property type="evidence" value="ECO:0007669"/>
    <property type="project" value="TreeGrafter"/>
</dbReference>
<dbReference type="InterPro" id="IPR017981">
    <property type="entry name" value="GPCR_2-like_7TM"/>
</dbReference>
<organism evidence="7 8">
    <name type="scientific">Penicillium frequentans</name>
    <dbReference type="NCBI Taxonomy" id="3151616"/>
    <lineage>
        <taxon>Eukaryota</taxon>
        <taxon>Fungi</taxon>
        <taxon>Dikarya</taxon>
        <taxon>Ascomycota</taxon>
        <taxon>Pezizomycotina</taxon>
        <taxon>Eurotiomycetes</taxon>
        <taxon>Eurotiomycetidae</taxon>
        <taxon>Eurotiales</taxon>
        <taxon>Aspergillaceae</taxon>
        <taxon>Penicillium</taxon>
    </lineage>
</organism>
<keyword evidence="4 5" id="KW-0472">Membrane</keyword>
<dbReference type="Pfam" id="PF05462">
    <property type="entry name" value="Dicty_CAR"/>
    <property type="match status" value="1"/>
</dbReference>
<reference evidence="7 8" key="1">
    <citation type="journal article" date="2023" name="IMA Fungus">
        <title>Comparative genomic study of the Penicillium genus elucidates a diverse pangenome and 15 lateral gene transfer events.</title>
        <authorList>
            <person name="Petersen C."/>
            <person name="Sorensen T."/>
            <person name="Nielsen M.R."/>
            <person name="Sondergaard T.E."/>
            <person name="Sorensen J.L."/>
            <person name="Fitzpatrick D.A."/>
            <person name="Frisvad J.C."/>
            <person name="Nielsen K.L."/>
        </authorList>
    </citation>
    <scope>NUCLEOTIDE SEQUENCE [LARGE SCALE GENOMIC DNA]</scope>
    <source>
        <strain evidence="7 8">IBT 35679</strain>
    </source>
</reference>
<proteinExistence type="predicted"/>
<comment type="subcellular location">
    <subcellularLocation>
        <location evidence="1">Membrane</location>
        <topology evidence="1">Multi-pass membrane protein</topology>
    </subcellularLocation>
</comment>
<accession>A0AAD6D3S6</accession>
<keyword evidence="3 5" id="KW-1133">Transmembrane helix</keyword>
<dbReference type="AlphaFoldDB" id="A0AAD6D3S6"/>
<name>A0AAD6D3S6_9EURO</name>
<evidence type="ECO:0000256" key="5">
    <source>
        <dbReference type="SAM" id="Phobius"/>
    </source>
</evidence>
<feature type="transmembrane region" description="Helical" evidence="5">
    <location>
        <begin position="47"/>
        <end position="70"/>
    </location>
</feature>
<comment type="caution">
    <text evidence="7">The sequence shown here is derived from an EMBL/GenBank/DDBJ whole genome shotgun (WGS) entry which is preliminary data.</text>
</comment>
<evidence type="ECO:0000256" key="4">
    <source>
        <dbReference type="ARBA" id="ARBA00023136"/>
    </source>
</evidence>
<evidence type="ECO:0000259" key="6">
    <source>
        <dbReference type="PROSITE" id="PS50261"/>
    </source>
</evidence>
<gene>
    <name evidence="7" type="ORF">N7494_002398</name>
</gene>
<feature type="transmembrane region" description="Helical" evidence="5">
    <location>
        <begin position="82"/>
        <end position="106"/>
    </location>
</feature>
<dbReference type="Gene3D" id="1.20.1070.10">
    <property type="entry name" value="Rhodopsin 7-helix transmembrane proteins"/>
    <property type="match status" value="1"/>
</dbReference>
<dbReference type="GO" id="GO:0007189">
    <property type="term" value="P:adenylate cyclase-activating G protein-coupled receptor signaling pathway"/>
    <property type="evidence" value="ECO:0007669"/>
    <property type="project" value="TreeGrafter"/>
</dbReference>
<evidence type="ECO:0000313" key="7">
    <source>
        <dbReference type="EMBL" id="KAJ5553020.1"/>
    </source>
</evidence>
<feature type="transmembrane region" description="Helical" evidence="5">
    <location>
        <begin position="269"/>
        <end position="290"/>
    </location>
</feature>
<feature type="transmembrane region" description="Helical" evidence="5">
    <location>
        <begin position="118"/>
        <end position="140"/>
    </location>
</feature>
<dbReference type="SUPFAM" id="SSF81321">
    <property type="entry name" value="Family A G protein-coupled receptor-like"/>
    <property type="match status" value="1"/>
</dbReference>
<evidence type="ECO:0000256" key="2">
    <source>
        <dbReference type="ARBA" id="ARBA00022692"/>
    </source>
</evidence>